<organism evidence="1 2">
    <name type="scientific">Portunus trituberculatus</name>
    <name type="common">Swimming crab</name>
    <name type="synonym">Neptunus trituberculatus</name>
    <dbReference type="NCBI Taxonomy" id="210409"/>
    <lineage>
        <taxon>Eukaryota</taxon>
        <taxon>Metazoa</taxon>
        <taxon>Ecdysozoa</taxon>
        <taxon>Arthropoda</taxon>
        <taxon>Crustacea</taxon>
        <taxon>Multicrustacea</taxon>
        <taxon>Malacostraca</taxon>
        <taxon>Eumalacostraca</taxon>
        <taxon>Eucarida</taxon>
        <taxon>Decapoda</taxon>
        <taxon>Pleocyemata</taxon>
        <taxon>Brachyura</taxon>
        <taxon>Eubrachyura</taxon>
        <taxon>Portunoidea</taxon>
        <taxon>Portunidae</taxon>
        <taxon>Portuninae</taxon>
        <taxon>Portunus</taxon>
    </lineage>
</organism>
<dbReference type="EMBL" id="VSRR010013995">
    <property type="protein sequence ID" value="MPC56504.1"/>
    <property type="molecule type" value="Genomic_DNA"/>
</dbReference>
<keyword evidence="2" id="KW-1185">Reference proteome</keyword>
<proteinExistence type="predicted"/>
<name>A0A5B7GJ19_PORTR</name>
<accession>A0A5B7GJ19</accession>
<comment type="caution">
    <text evidence="1">The sequence shown here is derived from an EMBL/GenBank/DDBJ whole genome shotgun (WGS) entry which is preliminary data.</text>
</comment>
<sequence>MCLAIVDISVPAHEIPENKADTLAKDVSTIIGSDLQETNQVAIIKMTEDKGDDANLTRTSFPEMITQARRGALTLSESNRFNSRRII</sequence>
<evidence type="ECO:0000313" key="1">
    <source>
        <dbReference type="EMBL" id="MPC56504.1"/>
    </source>
</evidence>
<evidence type="ECO:0000313" key="2">
    <source>
        <dbReference type="Proteomes" id="UP000324222"/>
    </source>
</evidence>
<dbReference type="Proteomes" id="UP000324222">
    <property type="component" value="Unassembled WGS sequence"/>
</dbReference>
<protein>
    <submittedName>
        <fullName evidence="1">Uncharacterized protein</fullName>
    </submittedName>
</protein>
<gene>
    <name evidence="1" type="ORF">E2C01_050465</name>
</gene>
<reference evidence="1 2" key="1">
    <citation type="submission" date="2019-05" db="EMBL/GenBank/DDBJ databases">
        <title>Another draft genome of Portunus trituberculatus and its Hox gene families provides insights of decapod evolution.</title>
        <authorList>
            <person name="Jeong J.-H."/>
            <person name="Song I."/>
            <person name="Kim S."/>
            <person name="Choi T."/>
            <person name="Kim D."/>
            <person name="Ryu S."/>
            <person name="Kim W."/>
        </authorList>
    </citation>
    <scope>NUCLEOTIDE SEQUENCE [LARGE SCALE GENOMIC DNA]</scope>
    <source>
        <tissue evidence="1">Muscle</tissue>
    </source>
</reference>
<dbReference type="AlphaFoldDB" id="A0A5B7GJ19"/>